<dbReference type="InterPro" id="IPR012132">
    <property type="entry name" value="GMC_OxRdtase"/>
</dbReference>
<organism evidence="3">
    <name type="scientific">mine drainage metagenome</name>
    <dbReference type="NCBI Taxonomy" id="410659"/>
    <lineage>
        <taxon>unclassified sequences</taxon>
        <taxon>metagenomes</taxon>
        <taxon>ecological metagenomes</taxon>
    </lineage>
</organism>
<dbReference type="EC" id="1.2.1.8" evidence="3"/>
<comment type="caution">
    <text evidence="3">The sequence shown here is derived from an EMBL/GenBank/DDBJ whole genome shotgun (WGS) entry which is preliminary data.</text>
</comment>
<dbReference type="InterPro" id="IPR007867">
    <property type="entry name" value="GMC_OxRtase_C"/>
</dbReference>
<dbReference type="InterPro" id="IPR036188">
    <property type="entry name" value="FAD/NAD-bd_sf"/>
</dbReference>
<evidence type="ECO:0000259" key="2">
    <source>
        <dbReference type="Pfam" id="PF05199"/>
    </source>
</evidence>
<feature type="domain" description="Glucose-methanol-choline oxidoreductase C-terminal" evidence="2">
    <location>
        <begin position="2"/>
        <end position="43"/>
    </location>
</feature>
<keyword evidence="3" id="KW-0560">Oxidoreductase</keyword>
<dbReference type="Gene3D" id="3.50.50.60">
    <property type="entry name" value="FAD/NAD(P)-binding domain"/>
    <property type="match status" value="1"/>
</dbReference>
<evidence type="ECO:0000313" key="3">
    <source>
        <dbReference type="EMBL" id="OIQ67596.1"/>
    </source>
</evidence>
<dbReference type="SUPFAM" id="SSF51905">
    <property type="entry name" value="FAD/NAD(P)-binding domain"/>
    <property type="match status" value="1"/>
</dbReference>
<gene>
    <name evidence="3" type="primary">betA_4</name>
    <name evidence="3" type="ORF">GALL_508220</name>
</gene>
<dbReference type="GO" id="GO:0050660">
    <property type="term" value="F:flavin adenine dinucleotide binding"/>
    <property type="evidence" value="ECO:0007669"/>
    <property type="project" value="InterPro"/>
</dbReference>
<dbReference type="EC" id="1.1.99.1" evidence="3"/>
<dbReference type="PANTHER" id="PTHR11552">
    <property type="entry name" value="GLUCOSE-METHANOL-CHOLINE GMC OXIDOREDUCTASE"/>
    <property type="match status" value="1"/>
</dbReference>
<protein>
    <submittedName>
        <fullName evidence="3">Oxygen-dependent choline dehydrogenase</fullName>
        <ecNumber evidence="3">1.1.99.1</ecNumber>
        <ecNumber evidence="3">1.2.1.8</ecNumber>
    </submittedName>
</protein>
<evidence type="ECO:0000256" key="1">
    <source>
        <dbReference type="ARBA" id="ARBA00010790"/>
    </source>
</evidence>
<dbReference type="EMBL" id="MLJW01005827">
    <property type="protein sequence ID" value="OIQ67596.1"/>
    <property type="molecule type" value="Genomic_DNA"/>
</dbReference>
<name>A0A1J5PJ81_9ZZZZ</name>
<sequence length="55" mass="5918">MVDTRLRVLDGRGGRIAGLRVVDAGVMPTIPSGNINSPTLMIAEKAARWIRENGD</sequence>
<reference evidence="3" key="1">
    <citation type="submission" date="2016-10" db="EMBL/GenBank/DDBJ databases">
        <title>Sequence of Gallionella enrichment culture.</title>
        <authorList>
            <person name="Poehlein A."/>
            <person name="Muehling M."/>
            <person name="Daniel R."/>
        </authorList>
    </citation>
    <scope>NUCLEOTIDE SEQUENCE</scope>
</reference>
<accession>A0A1J5PJ81</accession>
<dbReference type="GO" id="GO:0008812">
    <property type="term" value="F:choline dehydrogenase activity"/>
    <property type="evidence" value="ECO:0007669"/>
    <property type="project" value="UniProtKB-EC"/>
</dbReference>
<comment type="similarity">
    <text evidence="1">Belongs to the GMC oxidoreductase family.</text>
</comment>
<dbReference type="Pfam" id="PF05199">
    <property type="entry name" value="GMC_oxred_C"/>
    <property type="match status" value="1"/>
</dbReference>
<dbReference type="PANTHER" id="PTHR11552:SF147">
    <property type="entry name" value="CHOLINE DEHYDROGENASE, MITOCHONDRIAL"/>
    <property type="match status" value="1"/>
</dbReference>
<dbReference type="AlphaFoldDB" id="A0A1J5PJ81"/>
<dbReference type="GO" id="GO:0008802">
    <property type="term" value="F:betaine-aldehyde dehydrogenase (NAD+) activity"/>
    <property type="evidence" value="ECO:0007669"/>
    <property type="project" value="UniProtKB-EC"/>
</dbReference>
<proteinExistence type="inferred from homology"/>